<dbReference type="EMBL" id="JARK01001609">
    <property type="protein sequence ID" value="EYB86771.1"/>
    <property type="molecule type" value="Genomic_DNA"/>
</dbReference>
<dbReference type="Proteomes" id="UP000024635">
    <property type="component" value="Unassembled WGS sequence"/>
</dbReference>
<reference evidence="2" key="1">
    <citation type="journal article" date="2015" name="Nat. Genet.">
        <title>The genome and transcriptome of the zoonotic hookworm Ancylostoma ceylanicum identify infection-specific gene families.</title>
        <authorList>
            <person name="Schwarz E.M."/>
            <person name="Hu Y."/>
            <person name="Antoshechkin I."/>
            <person name="Miller M.M."/>
            <person name="Sternberg P.W."/>
            <person name="Aroian R.V."/>
        </authorList>
    </citation>
    <scope>NUCLEOTIDE SEQUENCE</scope>
    <source>
        <strain evidence="2">HY135</strain>
    </source>
</reference>
<evidence type="ECO:0000313" key="2">
    <source>
        <dbReference type="Proteomes" id="UP000024635"/>
    </source>
</evidence>
<sequence length="161" mass="18393">MLESGTTVFSPSKKKDIYALGKVQNNFTRKLLARIGGFLYSKIPRATIRNAYFGLPSLESRRRLFDVCMVHKLLHSPASWQSSTFFKLIPSRTRGGCHKPSYMRARTKLRNNVFAIRAVAAYLKLTKDVVISPSFSRFKRIMSAKILGPLVTKLCLVHFYF</sequence>
<dbReference type="AlphaFoldDB" id="A0A016S8H4"/>
<organism evidence="1 2">
    <name type="scientific">Ancylostoma ceylanicum</name>
    <dbReference type="NCBI Taxonomy" id="53326"/>
    <lineage>
        <taxon>Eukaryota</taxon>
        <taxon>Metazoa</taxon>
        <taxon>Ecdysozoa</taxon>
        <taxon>Nematoda</taxon>
        <taxon>Chromadorea</taxon>
        <taxon>Rhabditida</taxon>
        <taxon>Rhabditina</taxon>
        <taxon>Rhabditomorpha</taxon>
        <taxon>Strongyloidea</taxon>
        <taxon>Ancylostomatidae</taxon>
        <taxon>Ancylostomatinae</taxon>
        <taxon>Ancylostoma</taxon>
    </lineage>
</organism>
<keyword evidence="2" id="KW-1185">Reference proteome</keyword>
<comment type="caution">
    <text evidence="1">The sequence shown here is derived from an EMBL/GenBank/DDBJ whole genome shotgun (WGS) entry which is preliminary data.</text>
</comment>
<name>A0A016S8H4_9BILA</name>
<dbReference type="OrthoDB" id="6080649at2759"/>
<proteinExistence type="predicted"/>
<gene>
    <name evidence="1" type="primary">Acey_s0273.g977</name>
    <name evidence="1" type="ORF">Y032_0273g977</name>
</gene>
<accession>A0A016S8H4</accession>
<protein>
    <submittedName>
        <fullName evidence="1">Uncharacterized protein</fullName>
    </submittedName>
</protein>
<evidence type="ECO:0000313" key="1">
    <source>
        <dbReference type="EMBL" id="EYB86771.1"/>
    </source>
</evidence>